<protein>
    <submittedName>
        <fullName evidence="2">Uncharacterized protein</fullName>
    </submittedName>
</protein>
<organism evidence="2 3">
    <name type="scientific">Meripilus lineatus</name>
    <dbReference type="NCBI Taxonomy" id="2056292"/>
    <lineage>
        <taxon>Eukaryota</taxon>
        <taxon>Fungi</taxon>
        <taxon>Dikarya</taxon>
        <taxon>Basidiomycota</taxon>
        <taxon>Agaricomycotina</taxon>
        <taxon>Agaricomycetes</taxon>
        <taxon>Polyporales</taxon>
        <taxon>Meripilaceae</taxon>
        <taxon>Meripilus</taxon>
    </lineage>
</organism>
<dbReference type="EMBL" id="JANAWD010000425">
    <property type="protein sequence ID" value="KAJ3479661.1"/>
    <property type="molecule type" value="Genomic_DNA"/>
</dbReference>
<feature type="compositionally biased region" description="Polar residues" evidence="1">
    <location>
        <begin position="59"/>
        <end position="71"/>
    </location>
</feature>
<sequence length="165" mass="19351">MNIPQESWGRALRQGAGLRCFTLPSSFVEHEDEEEDDFPMDEEYSSQDDDEPIGAEPTQCHNPSAYPSSTEEAVHTPSGYRDYPTELRHMSTTLRTFAELVMEEISRDDFQEVRFLYCEHGARDRRRMLKYVLMIDTEAETGEPRYIPYWERCTTDEEAFLESWS</sequence>
<name>A0AAD5YFV4_9APHY</name>
<proteinExistence type="predicted"/>
<gene>
    <name evidence="2" type="ORF">NLI96_g8904</name>
</gene>
<comment type="caution">
    <text evidence="2">The sequence shown here is derived from an EMBL/GenBank/DDBJ whole genome shotgun (WGS) entry which is preliminary data.</text>
</comment>
<feature type="compositionally biased region" description="Acidic residues" evidence="1">
    <location>
        <begin position="30"/>
        <end position="53"/>
    </location>
</feature>
<dbReference type="AlphaFoldDB" id="A0AAD5YFV4"/>
<feature type="region of interest" description="Disordered" evidence="1">
    <location>
        <begin position="25"/>
        <end position="84"/>
    </location>
</feature>
<evidence type="ECO:0000313" key="2">
    <source>
        <dbReference type="EMBL" id="KAJ3479661.1"/>
    </source>
</evidence>
<dbReference type="Proteomes" id="UP001212997">
    <property type="component" value="Unassembled WGS sequence"/>
</dbReference>
<accession>A0AAD5YFV4</accession>
<evidence type="ECO:0000256" key="1">
    <source>
        <dbReference type="SAM" id="MobiDB-lite"/>
    </source>
</evidence>
<reference evidence="2" key="1">
    <citation type="submission" date="2022-07" db="EMBL/GenBank/DDBJ databases">
        <title>Genome Sequence of Physisporinus lineatus.</title>
        <authorList>
            <person name="Buettner E."/>
        </authorList>
    </citation>
    <scope>NUCLEOTIDE SEQUENCE</scope>
    <source>
        <strain evidence="2">VT162</strain>
    </source>
</reference>
<keyword evidence="3" id="KW-1185">Reference proteome</keyword>
<evidence type="ECO:0000313" key="3">
    <source>
        <dbReference type="Proteomes" id="UP001212997"/>
    </source>
</evidence>